<evidence type="ECO:0000313" key="5">
    <source>
        <dbReference type="EMBL" id="VAW12402.1"/>
    </source>
</evidence>
<evidence type="ECO:0000256" key="2">
    <source>
        <dbReference type="ARBA" id="ARBA00022525"/>
    </source>
</evidence>
<evidence type="ECO:0000256" key="4">
    <source>
        <dbReference type="ARBA" id="ARBA00022837"/>
    </source>
</evidence>
<keyword evidence="3" id="KW-0732">Signal</keyword>
<comment type="subcellular location">
    <subcellularLocation>
        <location evidence="1">Secreted</location>
    </subcellularLocation>
</comment>
<name>A0A3B0TD53_9ZZZZ</name>
<proteinExistence type="predicted"/>
<evidence type="ECO:0000256" key="1">
    <source>
        <dbReference type="ARBA" id="ARBA00004613"/>
    </source>
</evidence>
<protein>
    <submittedName>
        <fullName evidence="5">GTP-binding protein EngA</fullName>
    </submittedName>
</protein>
<dbReference type="AlphaFoldDB" id="A0A3B0TD53"/>
<dbReference type="InterPro" id="IPR018247">
    <property type="entry name" value="EF_Hand_1_Ca_BS"/>
</dbReference>
<dbReference type="InterPro" id="IPR059100">
    <property type="entry name" value="TSP3_bac"/>
</dbReference>
<accession>A0A3B0TD53</accession>
<evidence type="ECO:0000256" key="3">
    <source>
        <dbReference type="ARBA" id="ARBA00022729"/>
    </source>
</evidence>
<dbReference type="Pfam" id="PF18884">
    <property type="entry name" value="TSP3_bac"/>
    <property type="match status" value="2"/>
</dbReference>
<keyword evidence="4" id="KW-0106">Calcium</keyword>
<gene>
    <name evidence="5" type="ORF">MNBD_BACTEROID03-2696</name>
</gene>
<keyword evidence="2" id="KW-0964">Secreted</keyword>
<organism evidence="5">
    <name type="scientific">hydrothermal vent metagenome</name>
    <dbReference type="NCBI Taxonomy" id="652676"/>
    <lineage>
        <taxon>unclassified sequences</taxon>
        <taxon>metagenomes</taxon>
        <taxon>ecological metagenomes</taxon>
    </lineage>
</organism>
<dbReference type="EMBL" id="UOEL01000088">
    <property type="protein sequence ID" value="VAW12402.1"/>
    <property type="molecule type" value="Genomic_DNA"/>
</dbReference>
<reference evidence="5" key="1">
    <citation type="submission" date="2018-06" db="EMBL/GenBank/DDBJ databases">
        <authorList>
            <person name="Zhirakovskaya E."/>
        </authorList>
    </citation>
    <scope>NUCLEOTIDE SEQUENCE</scope>
</reference>
<dbReference type="PROSITE" id="PS00018">
    <property type="entry name" value="EF_HAND_1"/>
    <property type="match status" value="1"/>
</dbReference>
<sequence length="421" mass="46707">MPHTSYKKYSASFGFRISLKSVRSFSFLSLLLIIGFFSCKSDDSGGVVTDVDTDGDGILDKQEIADGTNKNNACDPAQNSGYTGFDSTNAVWSASDCDGDGVTNGDEISNSTDPYLDDTVFAIPEFLPKLSELLLFQGDMSDLKLNNTVHEYSLTTKLYTDYAYKLRSISIPDGAQMVYNGEGLLSFPDNTILAKTFYYFIDERNPSLGRKIIETRVLIKQNGSWEMGNYLWNDEQTDALLDLAGPIVTVNWIDNTGANRSVDYQVPIMLNCIQCHDNSGANIPIGPKVRAMNFVHNGTNLIQNFKDIGLLSGAPDIAQIETLPTWSDDSFTLEERARAYMDVNCAHCHQPGGLHDSNMMIRPDFRYETTYNDSNIDSFKVDIKNRVNISPAFGPSMPLVGITELHVEGVQLIQDYIDSLN</sequence>